<proteinExistence type="predicted"/>
<dbReference type="AlphaFoldDB" id="A0A2P2L6W7"/>
<organism evidence="1">
    <name type="scientific">Rhizophora mucronata</name>
    <name type="common">Asiatic mangrove</name>
    <dbReference type="NCBI Taxonomy" id="61149"/>
    <lineage>
        <taxon>Eukaryota</taxon>
        <taxon>Viridiplantae</taxon>
        <taxon>Streptophyta</taxon>
        <taxon>Embryophyta</taxon>
        <taxon>Tracheophyta</taxon>
        <taxon>Spermatophyta</taxon>
        <taxon>Magnoliopsida</taxon>
        <taxon>eudicotyledons</taxon>
        <taxon>Gunneridae</taxon>
        <taxon>Pentapetalae</taxon>
        <taxon>rosids</taxon>
        <taxon>fabids</taxon>
        <taxon>Malpighiales</taxon>
        <taxon>Rhizophoraceae</taxon>
        <taxon>Rhizophora</taxon>
    </lineage>
</organism>
<name>A0A2P2L6W7_RHIMU</name>
<sequence>MREYIDTLMHIFTCSSMKSYCTCSFAGSPQIFDRYLVPPFSTSNASFSDVDDGPLFSSQQRPATSALLISISLTEG</sequence>
<dbReference type="EMBL" id="GGEC01033229">
    <property type="protein sequence ID" value="MBX13713.1"/>
    <property type="molecule type" value="Transcribed_RNA"/>
</dbReference>
<reference evidence="1" key="1">
    <citation type="submission" date="2018-02" db="EMBL/GenBank/DDBJ databases">
        <title>Rhizophora mucronata_Transcriptome.</title>
        <authorList>
            <person name="Meera S.P."/>
            <person name="Sreeshan A."/>
            <person name="Augustine A."/>
        </authorList>
    </citation>
    <scope>NUCLEOTIDE SEQUENCE</scope>
    <source>
        <tissue evidence="1">Leaf</tissue>
    </source>
</reference>
<evidence type="ECO:0000313" key="1">
    <source>
        <dbReference type="EMBL" id="MBX13713.1"/>
    </source>
</evidence>
<protein>
    <submittedName>
        <fullName evidence="1">Uncharacterized protein</fullName>
    </submittedName>
</protein>
<accession>A0A2P2L6W7</accession>